<evidence type="ECO:0000313" key="2">
    <source>
        <dbReference type="Proteomes" id="UP000601099"/>
    </source>
</evidence>
<comment type="caution">
    <text evidence="1">The sequence shown here is derived from an EMBL/GenBank/DDBJ whole genome shotgun (WGS) entry which is preliminary data.</text>
</comment>
<accession>A0ABS0L5H7</accession>
<dbReference type="EMBL" id="JADWYK010000012">
    <property type="protein sequence ID" value="MBG8555336.1"/>
    <property type="molecule type" value="Genomic_DNA"/>
</dbReference>
<protein>
    <submittedName>
        <fullName evidence="1">Uncharacterized protein</fullName>
    </submittedName>
</protein>
<keyword evidence="2" id="KW-1185">Reference proteome</keyword>
<evidence type="ECO:0000313" key="1">
    <source>
        <dbReference type="EMBL" id="MBG8555336.1"/>
    </source>
</evidence>
<name>A0ABS0L5H7_9BACT</name>
<dbReference type="Proteomes" id="UP000601099">
    <property type="component" value="Unassembled WGS sequence"/>
</dbReference>
<proteinExistence type="predicted"/>
<sequence length="302" mass="34012">MTTQAHNDGTDLLRQETTLRFQAHGRQYENTFLQSYLRKDGTEAAAPTGAEVGEAFHPSINQWLADQNSPLRLYLAHTPDAQSVYGNERLGLLIMTAQQRELWGTGSYFLSQESHDNRYNSASVEKLLDWYTTLGLFSHLSAAEKTQGRQAALSGLQTSVAEVLLSYPKVIYAFDWESANPPYPYAAHTQALAAISRGLFVPTAIQDGFGTKFPTQPTIPYSFWLNGHVYRTKLTVHSDWLDSKFIDLINHALNAQKQAGKLYPCLDGEGYIFLTPAQHTLLLKRQPEMFKTPHEQTEELPF</sequence>
<organism evidence="1 2">
    <name type="scientific">Hymenobacter guriensis</name>
    <dbReference type="NCBI Taxonomy" id="2793065"/>
    <lineage>
        <taxon>Bacteria</taxon>
        <taxon>Pseudomonadati</taxon>
        <taxon>Bacteroidota</taxon>
        <taxon>Cytophagia</taxon>
        <taxon>Cytophagales</taxon>
        <taxon>Hymenobacteraceae</taxon>
        <taxon>Hymenobacter</taxon>
    </lineage>
</organism>
<gene>
    <name evidence="1" type="ORF">I5L79_17430</name>
</gene>
<reference evidence="1 2" key="1">
    <citation type="submission" date="2020-11" db="EMBL/GenBank/DDBJ databases">
        <title>Hymenobacter sp.</title>
        <authorList>
            <person name="Kim M.K."/>
        </authorList>
    </citation>
    <scope>NUCLEOTIDE SEQUENCE [LARGE SCALE GENOMIC DNA]</scope>
    <source>
        <strain evidence="1 2">BT594</strain>
    </source>
</reference>